<organism evidence="2 3">
    <name type="scientific">Cymbomonas tetramitiformis</name>
    <dbReference type="NCBI Taxonomy" id="36881"/>
    <lineage>
        <taxon>Eukaryota</taxon>
        <taxon>Viridiplantae</taxon>
        <taxon>Chlorophyta</taxon>
        <taxon>Pyramimonadophyceae</taxon>
        <taxon>Pyramimonadales</taxon>
        <taxon>Pyramimonadaceae</taxon>
        <taxon>Cymbomonas</taxon>
    </lineage>
</organism>
<gene>
    <name evidence="2" type="ORF">CYMTET_47360</name>
</gene>
<sequence length="286" mass="31743">MEEPKAENEAQRDTTLSESFTKVLAIESEVYKSLNDGSREIGRERVESFLYLHFVSQLKEKLGEEYATAGIFGNIKQIKTLGIDTLQVSKYLPKLCKITDDAEGNEHIFVTGEECVVAAAKLIGAIKSGITEDVIELEAHLREEAETAASAQAENLRDLDLDGQEGVEDEEEDERVELGASEGGDDWEDAAYRVLCQRRIDDLHAQPAYADAFATFQDGDDLTQPQLKLMRQMERATARLAELKGLSQVAPGDRKRPWEAAVNLSQLPGSDRLELTTCYSMKLTLG</sequence>
<comment type="caution">
    <text evidence="2">The sequence shown here is derived from an EMBL/GenBank/DDBJ whole genome shotgun (WGS) entry which is preliminary data.</text>
</comment>
<name>A0AAE0BVH8_9CHLO</name>
<feature type="region of interest" description="Disordered" evidence="1">
    <location>
        <begin position="164"/>
        <end position="183"/>
    </location>
</feature>
<dbReference type="Proteomes" id="UP001190700">
    <property type="component" value="Unassembled WGS sequence"/>
</dbReference>
<feature type="compositionally biased region" description="Acidic residues" evidence="1">
    <location>
        <begin position="164"/>
        <end position="175"/>
    </location>
</feature>
<evidence type="ECO:0000313" key="2">
    <source>
        <dbReference type="EMBL" id="KAK3242973.1"/>
    </source>
</evidence>
<protein>
    <submittedName>
        <fullName evidence="2">Uncharacterized protein</fullName>
    </submittedName>
</protein>
<accession>A0AAE0BVH8</accession>
<evidence type="ECO:0000256" key="1">
    <source>
        <dbReference type="SAM" id="MobiDB-lite"/>
    </source>
</evidence>
<dbReference type="EMBL" id="LGRX02033098">
    <property type="protein sequence ID" value="KAK3242973.1"/>
    <property type="molecule type" value="Genomic_DNA"/>
</dbReference>
<proteinExistence type="predicted"/>
<evidence type="ECO:0000313" key="3">
    <source>
        <dbReference type="Proteomes" id="UP001190700"/>
    </source>
</evidence>
<reference evidence="2 3" key="1">
    <citation type="journal article" date="2015" name="Genome Biol. Evol.">
        <title>Comparative Genomics of a Bacterivorous Green Alga Reveals Evolutionary Causalities and Consequences of Phago-Mixotrophic Mode of Nutrition.</title>
        <authorList>
            <person name="Burns J.A."/>
            <person name="Paasch A."/>
            <person name="Narechania A."/>
            <person name="Kim E."/>
        </authorList>
    </citation>
    <scope>NUCLEOTIDE SEQUENCE [LARGE SCALE GENOMIC DNA]</scope>
    <source>
        <strain evidence="2 3">PLY_AMNH</strain>
    </source>
</reference>
<keyword evidence="3" id="KW-1185">Reference proteome</keyword>
<dbReference type="AlphaFoldDB" id="A0AAE0BVH8"/>